<protein>
    <submittedName>
        <fullName evidence="3">Uncharacterized protein</fullName>
    </submittedName>
</protein>
<keyword evidence="1" id="KW-0732">Signal</keyword>
<organism evidence="2 3">
    <name type="scientific">Panagrolaimus superbus</name>
    <dbReference type="NCBI Taxonomy" id="310955"/>
    <lineage>
        <taxon>Eukaryota</taxon>
        <taxon>Metazoa</taxon>
        <taxon>Ecdysozoa</taxon>
        <taxon>Nematoda</taxon>
        <taxon>Chromadorea</taxon>
        <taxon>Rhabditida</taxon>
        <taxon>Tylenchina</taxon>
        <taxon>Panagrolaimomorpha</taxon>
        <taxon>Panagrolaimoidea</taxon>
        <taxon>Panagrolaimidae</taxon>
        <taxon>Panagrolaimus</taxon>
    </lineage>
</organism>
<proteinExistence type="predicted"/>
<reference evidence="3" key="1">
    <citation type="submission" date="2022-11" db="UniProtKB">
        <authorList>
            <consortium name="WormBaseParasite"/>
        </authorList>
    </citation>
    <scope>IDENTIFICATION</scope>
</reference>
<evidence type="ECO:0000313" key="3">
    <source>
        <dbReference type="WBParaSite" id="PSU_v2.g5451.t1"/>
    </source>
</evidence>
<sequence>MKVFLTAFLFVAYFFDLNFATFGKRHTSFEKGDYTFNGRVICDTASSRIGDNAYAEIWENDPLTPDDFVNAGKIYLNGSFTIQTVKEMMDPPTHKWELYLLFHDPCYPDDEDALYSSEFLKPDTTNSGYTVNYTIKHDLANGNYVDVSA</sequence>
<dbReference type="WBParaSite" id="PSU_v2.g5451.t1">
    <property type="protein sequence ID" value="PSU_v2.g5451.t1"/>
    <property type="gene ID" value="PSU_v2.g5451"/>
</dbReference>
<dbReference type="AlphaFoldDB" id="A0A914YZC8"/>
<feature type="chain" id="PRO_5037482210" evidence="1">
    <location>
        <begin position="21"/>
        <end position="149"/>
    </location>
</feature>
<evidence type="ECO:0000256" key="1">
    <source>
        <dbReference type="SAM" id="SignalP"/>
    </source>
</evidence>
<dbReference type="Proteomes" id="UP000887577">
    <property type="component" value="Unplaced"/>
</dbReference>
<dbReference type="InterPro" id="IPR038479">
    <property type="entry name" value="Transthyretin-like_sf"/>
</dbReference>
<keyword evidence="2" id="KW-1185">Reference proteome</keyword>
<evidence type="ECO:0000313" key="2">
    <source>
        <dbReference type="Proteomes" id="UP000887577"/>
    </source>
</evidence>
<feature type="signal peptide" evidence="1">
    <location>
        <begin position="1"/>
        <end position="20"/>
    </location>
</feature>
<dbReference type="Gene3D" id="2.60.40.3330">
    <property type="match status" value="1"/>
</dbReference>
<name>A0A914YZC8_9BILA</name>
<accession>A0A914YZC8</accession>